<dbReference type="Gene3D" id="1.10.10.1150">
    <property type="entry name" value="Coenzyme PQQ synthesis protein D (PqqD)"/>
    <property type="match status" value="1"/>
</dbReference>
<accession>A0A3E0VEI9</accession>
<dbReference type="RefSeq" id="WP_116413756.1">
    <property type="nucleotide sequence ID" value="NZ_NBWZ01000001.1"/>
</dbReference>
<comment type="caution">
    <text evidence="1">The sequence shown here is derived from an EMBL/GenBank/DDBJ whole genome shotgun (WGS) entry which is preliminary data.</text>
</comment>
<organism evidence="1 2">
    <name type="scientific">Subtercola boreus</name>
    <dbReference type="NCBI Taxonomy" id="120213"/>
    <lineage>
        <taxon>Bacteria</taxon>
        <taxon>Bacillati</taxon>
        <taxon>Actinomycetota</taxon>
        <taxon>Actinomycetes</taxon>
        <taxon>Micrococcales</taxon>
        <taxon>Microbacteriaceae</taxon>
        <taxon>Subtercola</taxon>
    </lineage>
</organism>
<evidence type="ECO:0000313" key="2">
    <source>
        <dbReference type="Proteomes" id="UP000256486"/>
    </source>
</evidence>
<name>A0A3E0VEI9_9MICO</name>
<evidence type="ECO:0000313" key="1">
    <source>
        <dbReference type="EMBL" id="RFA08346.1"/>
    </source>
</evidence>
<dbReference type="InterPro" id="IPR041881">
    <property type="entry name" value="PqqD_sf"/>
</dbReference>
<sequence length="97" mass="10011">MTRTLGRLTIPASIAEITTDDSTIVMRLDSAAFEPLQLSGSASTVWRALRSGAQTLSETVEACSGETGEAPGKIEGDVAQFLGSLIARGLVITSAAD</sequence>
<dbReference type="EMBL" id="NBWZ01000001">
    <property type="protein sequence ID" value="RFA08346.1"/>
    <property type="molecule type" value="Genomic_DNA"/>
</dbReference>
<reference evidence="1 2" key="1">
    <citation type="submission" date="2017-04" db="EMBL/GenBank/DDBJ databases">
        <title>Comparative genome analysis of Subtercola boreus.</title>
        <authorList>
            <person name="Cho Y.-J."/>
            <person name="Cho A."/>
            <person name="Kim O.-S."/>
            <person name="Lee J.-I."/>
        </authorList>
    </citation>
    <scope>NUCLEOTIDE SEQUENCE [LARGE SCALE GENOMIC DNA]</scope>
    <source>
        <strain evidence="1 2">K300</strain>
    </source>
</reference>
<keyword evidence="2" id="KW-1185">Reference proteome</keyword>
<dbReference type="AlphaFoldDB" id="A0A3E0VEI9"/>
<proteinExistence type="predicted"/>
<gene>
    <name evidence="1" type="ORF">B7R54_03220</name>
</gene>
<dbReference type="InterPro" id="IPR008792">
    <property type="entry name" value="PQQD"/>
</dbReference>
<protein>
    <recommendedName>
        <fullName evidence="3">PqqD family protein</fullName>
    </recommendedName>
</protein>
<evidence type="ECO:0008006" key="3">
    <source>
        <dbReference type="Google" id="ProtNLM"/>
    </source>
</evidence>
<dbReference type="Pfam" id="PF05402">
    <property type="entry name" value="PqqD"/>
    <property type="match status" value="1"/>
</dbReference>
<dbReference type="Proteomes" id="UP000256486">
    <property type="component" value="Unassembled WGS sequence"/>
</dbReference>